<feature type="compositionally biased region" description="Basic and acidic residues" evidence="4">
    <location>
        <begin position="1"/>
        <end position="13"/>
    </location>
</feature>
<dbReference type="InterPro" id="IPR018060">
    <property type="entry name" value="HTH_AraC"/>
</dbReference>
<name>A0A1I6RTX1_9RHOB</name>
<accession>A0A1I6RTX1</accession>
<evidence type="ECO:0000313" key="6">
    <source>
        <dbReference type="EMBL" id="SFS68169.1"/>
    </source>
</evidence>
<dbReference type="OrthoDB" id="9802263at2"/>
<evidence type="ECO:0000256" key="1">
    <source>
        <dbReference type="ARBA" id="ARBA00023015"/>
    </source>
</evidence>
<evidence type="ECO:0000256" key="3">
    <source>
        <dbReference type="ARBA" id="ARBA00023163"/>
    </source>
</evidence>
<dbReference type="GO" id="GO:0003700">
    <property type="term" value="F:DNA-binding transcription factor activity"/>
    <property type="evidence" value="ECO:0007669"/>
    <property type="project" value="InterPro"/>
</dbReference>
<gene>
    <name evidence="6" type="ORF">SAMN04488050_103414</name>
</gene>
<dbReference type="SUPFAM" id="SSF46689">
    <property type="entry name" value="Homeodomain-like"/>
    <property type="match status" value="1"/>
</dbReference>
<dbReference type="InterPro" id="IPR009057">
    <property type="entry name" value="Homeodomain-like_sf"/>
</dbReference>
<sequence length="326" mass="35447">MKDSAEHREDGRPEGTYSAVHSEKVEDYSGTAEPLLPVLEVSATQLAPGPPPSNVGIFASDKVNILAVHFNAPSVGTVIIKPECFGFMWWDGPEECRINGVHTERSLLHTQGEQDGFHAVGGKRRTAGLTVRRDDLISALAALRGVGPEDVHLGRSALRLSDAAAQRYRRDIKAFMGAALEDGARTGNLGDGLFGVLLEAYLGATPEQNLRSTRRPAEQIVRRAEERYFEADGGPVSLADLCAAAGVSQSVLYRAFHSVCDDAPLAYFHKRRLNEARRVLMTSERYRGAVKNAALSAGLTEMGRFSLEYRSLFGKSPSATLSMYGR</sequence>
<dbReference type="InterPro" id="IPR050204">
    <property type="entry name" value="AraC_XylS_family_regulators"/>
</dbReference>
<protein>
    <submittedName>
        <fullName evidence="6">AraC-type DNA-binding protein</fullName>
    </submittedName>
</protein>
<reference evidence="7" key="1">
    <citation type="submission" date="2016-10" db="EMBL/GenBank/DDBJ databases">
        <authorList>
            <person name="Varghese N."/>
            <person name="Submissions S."/>
        </authorList>
    </citation>
    <scope>NUCLEOTIDE SEQUENCE [LARGE SCALE GENOMIC DNA]</scope>
    <source>
        <strain evidence="7">DSM 26894</strain>
    </source>
</reference>
<dbReference type="STRING" id="311180.SAMN04488050_103414"/>
<dbReference type="Proteomes" id="UP000199392">
    <property type="component" value="Unassembled WGS sequence"/>
</dbReference>
<evidence type="ECO:0000256" key="4">
    <source>
        <dbReference type="SAM" id="MobiDB-lite"/>
    </source>
</evidence>
<keyword evidence="3" id="KW-0804">Transcription</keyword>
<feature type="domain" description="HTH araC/xylS-type" evidence="5">
    <location>
        <begin position="218"/>
        <end position="323"/>
    </location>
</feature>
<dbReference type="PANTHER" id="PTHR46796">
    <property type="entry name" value="HTH-TYPE TRANSCRIPTIONAL ACTIVATOR RHAS-RELATED"/>
    <property type="match status" value="1"/>
</dbReference>
<keyword evidence="1" id="KW-0805">Transcription regulation</keyword>
<proteinExistence type="predicted"/>
<dbReference type="InterPro" id="IPR018062">
    <property type="entry name" value="HTH_AraC-typ_CS"/>
</dbReference>
<feature type="region of interest" description="Disordered" evidence="4">
    <location>
        <begin position="1"/>
        <end position="22"/>
    </location>
</feature>
<organism evidence="6 7">
    <name type="scientific">Alloyangia pacifica</name>
    <dbReference type="NCBI Taxonomy" id="311180"/>
    <lineage>
        <taxon>Bacteria</taxon>
        <taxon>Pseudomonadati</taxon>
        <taxon>Pseudomonadota</taxon>
        <taxon>Alphaproteobacteria</taxon>
        <taxon>Rhodobacterales</taxon>
        <taxon>Roseobacteraceae</taxon>
        <taxon>Alloyangia</taxon>
    </lineage>
</organism>
<dbReference type="PROSITE" id="PS00041">
    <property type="entry name" value="HTH_ARAC_FAMILY_1"/>
    <property type="match status" value="1"/>
</dbReference>
<dbReference type="PANTHER" id="PTHR46796:SF12">
    <property type="entry name" value="HTH-TYPE DNA-BINDING TRANSCRIPTIONAL ACTIVATOR EUTR"/>
    <property type="match status" value="1"/>
</dbReference>
<dbReference type="SMART" id="SM00342">
    <property type="entry name" value="HTH_ARAC"/>
    <property type="match status" value="1"/>
</dbReference>
<keyword evidence="7" id="KW-1185">Reference proteome</keyword>
<dbReference type="Gene3D" id="1.10.10.60">
    <property type="entry name" value="Homeodomain-like"/>
    <property type="match status" value="1"/>
</dbReference>
<dbReference type="PROSITE" id="PS01124">
    <property type="entry name" value="HTH_ARAC_FAMILY_2"/>
    <property type="match status" value="1"/>
</dbReference>
<evidence type="ECO:0000313" key="7">
    <source>
        <dbReference type="Proteomes" id="UP000199392"/>
    </source>
</evidence>
<evidence type="ECO:0000256" key="2">
    <source>
        <dbReference type="ARBA" id="ARBA00023125"/>
    </source>
</evidence>
<keyword evidence="2 6" id="KW-0238">DNA-binding</keyword>
<dbReference type="RefSeq" id="WP_092423220.1">
    <property type="nucleotide sequence ID" value="NZ_FNCL01000003.1"/>
</dbReference>
<dbReference type="AlphaFoldDB" id="A0A1I6RTX1"/>
<evidence type="ECO:0000259" key="5">
    <source>
        <dbReference type="PROSITE" id="PS01124"/>
    </source>
</evidence>
<dbReference type="Pfam" id="PF12833">
    <property type="entry name" value="HTH_18"/>
    <property type="match status" value="1"/>
</dbReference>
<dbReference type="GO" id="GO:0043565">
    <property type="term" value="F:sequence-specific DNA binding"/>
    <property type="evidence" value="ECO:0007669"/>
    <property type="project" value="InterPro"/>
</dbReference>
<dbReference type="EMBL" id="FOZW01000003">
    <property type="protein sequence ID" value="SFS68169.1"/>
    <property type="molecule type" value="Genomic_DNA"/>
</dbReference>